<name>A0A2K0UHD9_TRIHA</name>
<dbReference type="Proteomes" id="UP000236290">
    <property type="component" value="Unassembled WGS sequence"/>
</dbReference>
<evidence type="ECO:0000313" key="2">
    <source>
        <dbReference type="EMBL" id="PNP57179.1"/>
    </source>
</evidence>
<organism evidence="2 3">
    <name type="scientific">Trichoderma harzianum</name>
    <name type="common">Hypocrea lixii</name>
    <dbReference type="NCBI Taxonomy" id="5544"/>
    <lineage>
        <taxon>Eukaryota</taxon>
        <taxon>Fungi</taxon>
        <taxon>Dikarya</taxon>
        <taxon>Ascomycota</taxon>
        <taxon>Pezizomycotina</taxon>
        <taxon>Sordariomycetes</taxon>
        <taxon>Hypocreomycetidae</taxon>
        <taxon>Hypocreales</taxon>
        <taxon>Hypocreaceae</taxon>
        <taxon>Trichoderma</taxon>
    </lineage>
</organism>
<evidence type="ECO:0000256" key="1">
    <source>
        <dbReference type="SAM" id="MobiDB-lite"/>
    </source>
</evidence>
<feature type="compositionally biased region" description="Polar residues" evidence="1">
    <location>
        <begin position="1"/>
        <end position="14"/>
    </location>
</feature>
<dbReference type="OrthoDB" id="10582657at2759"/>
<sequence length="176" mass="19774">MSTHSISAPNISQPRTHHRQIPNNVPNPPHQQTPTTSLSKLNTLSSQILKRTSHAWKSFQERSLANDQRYHLDTFLSTKNKHSSAEPIIPPLPYPETDPITSPMIRQASAHGYLSWHTPEPVSIPSTASALSDAARVVPYQPGHPSAIQSPYYLLSLPPISYNDPDFFIFKRHGKW</sequence>
<gene>
    <name evidence="2" type="ORF">THARTR1_03021</name>
</gene>
<proteinExistence type="predicted"/>
<comment type="caution">
    <text evidence="2">The sequence shown here is derived from an EMBL/GenBank/DDBJ whole genome shotgun (WGS) entry which is preliminary data.</text>
</comment>
<feature type="region of interest" description="Disordered" evidence="1">
    <location>
        <begin position="1"/>
        <end position="37"/>
    </location>
</feature>
<dbReference type="AlphaFoldDB" id="A0A2K0UHD9"/>
<evidence type="ECO:0000313" key="3">
    <source>
        <dbReference type="Proteomes" id="UP000236290"/>
    </source>
</evidence>
<accession>A0A2K0UHD9</accession>
<reference evidence="2 3" key="1">
    <citation type="submission" date="2017-02" db="EMBL/GenBank/DDBJ databases">
        <title>Genomes of Trichoderma spp. with biocontrol activity.</title>
        <authorList>
            <person name="Gardiner D."/>
            <person name="Kazan K."/>
            <person name="Vos C."/>
            <person name="Harvey P."/>
        </authorList>
    </citation>
    <scope>NUCLEOTIDE SEQUENCE [LARGE SCALE GENOMIC DNA]</scope>
    <source>
        <strain evidence="2 3">Tr1</strain>
    </source>
</reference>
<dbReference type="EMBL" id="MTYI01000037">
    <property type="protein sequence ID" value="PNP57179.1"/>
    <property type="molecule type" value="Genomic_DNA"/>
</dbReference>
<protein>
    <submittedName>
        <fullName evidence="2">Uncharacterized protein</fullName>
    </submittedName>
</protein>